<dbReference type="InterPro" id="IPR007539">
    <property type="entry name" value="DUF551"/>
</dbReference>
<evidence type="ECO:0000313" key="3">
    <source>
        <dbReference type="Proteomes" id="UP000284908"/>
    </source>
</evidence>
<sequence>MNNDLEQFSEERLKDMQKHVAAGMALGYADALLIRRVIDIALAAKQSSLTIDFSKMSQAEIDDIIERLGNTGGGHIIAATTPQPDHTEQDGWIKCSEHKPEPEFGVIVTDGKITGMANVSRLKGKPFPVTMQPRTKGYEMECMGDITHWMPLPAAPKPESER</sequence>
<dbReference type="AlphaFoldDB" id="A0A419NEP9"/>
<keyword evidence="3" id="KW-1185">Reference proteome</keyword>
<dbReference type="EMBL" id="RAHH01000002">
    <property type="protein sequence ID" value="RJT47215.1"/>
    <property type="molecule type" value="Genomic_DNA"/>
</dbReference>
<dbReference type="Pfam" id="PF04448">
    <property type="entry name" value="DUF551"/>
    <property type="match status" value="1"/>
</dbReference>
<comment type="caution">
    <text evidence="2">The sequence shown here is derived from an EMBL/GenBank/DDBJ whole genome shotgun (WGS) entry which is preliminary data.</text>
</comment>
<evidence type="ECO:0000313" key="2">
    <source>
        <dbReference type="EMBL" id="RJT47215.1"/>
    </source>
</evidence>
<feature type="domain" description="DUF551" evidence="1">
    <location>
        <begin position="91"/>
        <end position="157"/>
    </location>
</feature>
<evidence type="ECO:0000259" key="1">
    <source>
        <dbReference type="Pfam" id="PF04448"/>
    </source>
</evidence>
<name>A0A419NEP9_9GAMM</name>
<protein>
    <submittedName>
        <fullName evidence="2">DUF551 domain-containing protein</fullName>
    </submittedName>
</protein>
<proteinExistence type="predicted"/>
<gene>
    <name evidence="2" type="ORF">D6C13_02310</name>
</gene>
<dbReference type="RefSeq" id="WP_120131224.1">
    <property type="nucleotide sequence ID" value="NZ_RAHH01000002.1"/>
</dbReference>
<dbReference type="OrthoDB" id="6481108at2"/>
<reference evidence="2 3" key="1">
    <citation type="submission" date="2018-09" db="EMBL/GenBank/DDBJ databases">
        <authorList>
            <person name="Le Fleche-Mateos A."/>
        </authorList>
    </citation>
    <scope>NUCLEOTIDE SEQUENCE [LARGE SCALE GENOMIC DNA]</scope>
    <source>
        <strain evidence="2 3">DSM 27399</strain>
    </source>
</reference>
<organism evidence="2 3">
    <name type="scientific">Rahnella woolbedingensis</name>
    <dbReference type="NCBI Taxonomy" id="1510574"/>
    <lineage>
        <taxon>Bacteria</taxon>
        <taxon>Pseudomonadati</taxon>
        <taxon>Pseudomonadota</taxon>
        <taxon>Gammaproteobacteria</taxon>
        <taxon>Enterobacterales</taxon>
        <taxon>Yersiniaceae</taxon>
        <taxon>Rahnella</taxon>
    </lineage>
</organism>
<dbReference type="Proteomes" id="UP000284908">
    <property type="component" value="Unassembled WGS sequence"/>
</dbReference>
<accession>A0A419NEP9</accession>